<dbReference type="InterPro" id="IPR006861">
    <property type="entry name" value="HABP4_PAIRBP1-bd"/>
</dbReference>
<dbReference type="GO" id="GO:0005737">
    <property type="term" value="C:cytoplasm"/>
    <property type="evidence" value="ECO:0007669"/>
    <property type="project" value="TreeGrafter"/>
</dbReference>
<feature type="compositionally biased region" description="Basic and acidic residues" evidence="1">
    <location>
        <begin position="52"/>
        <end position="85"/>
    </location>
</feature>
<feature type="domain" description="Hyaluronan/mRNA-binding protein" evidence="2">
    <location>
        <begin position="103"/>
        <end position="190"/>
    </location>
</feature>
<name>A0A1Y2GEH5_9FUNG</name>
<gene>
    <name evidence="3" type="ORF">BCR41DRAFT_359378</name>
</gene>
<dbReference type="GO" id="GO:0003723">
    <property type="term" value="F:RNA binding"/>
    <property type="evidence" value="ECO:0007669"/>
    <property type="project" value="InterPro"/>
</dbReference>
<dbReference type="InParanoid" id="A0A1Y2GEH5"/>
<dbReference type="Proteomes" id="UP000193648">
    <property type="component" value="Unassembled WGS sequence"/>
</dbReference>
<evidence type="ECO:0000256" key="1">
    <source>
        <dbReference type="SAM" id="MobiDB-lite"/>
    </source>
</evidence>
<dbReference type="GO" id="GO:0005634">
    <property type="term" value="C:nucleus"/>
    <property type="evidence" value="ECO:0007669"/>
    <property type="project" value="TreeGrafter"/>
</dbReference>
<accession>A0A1Y2GEH5</accession>
<dbReference type="RefSeq" id="XP_021878473.1">
    <property type="nucleotide sequence ID" value="XM_022025207.1"/>
</dbReference>
<dbReference type="SMART" id="SM01233">
    <property type="entry name" value="HABP4_PAI-RBP1"/>
    <property type="match status" value="1"/>
</dbReference>
<feature type="region of interest" description="Disordered" evidence="1">
    <location>
        <begin position="237"/>
        <end position="298"/>
    </location>
</feature>
<protein>
    <recommendedName>
        <fullName evidence="2">Hyaluronan/mRNA-binding protein domain-containing protein</fullName>
    </recommendedName>
</protein>
<proteinExistence type="predicted"/>
<evidence type="ECO:0000313" key="3">
    <source>
        <dbReference type="EMBL" id="ORZ08545.1"/>
    </source>
</evidence>
<dbReference type="Gene3D" id="6.10.140.1040">
    <property type="match status" value="1"/>
</dbReference>
<dbReference type="FunCoup" id="A0A1Y2GEH5">
    <property type="interactions" value="161"/>
</dbReference>
<dbReference type="InterPro" id="IPR039764">
    <property type="entry name" value="HABP4/SERBP1-like"/>
</dbReference>
<organism evidence="3 4">
    <name type="scientific">Lobosporangium transversale</name>
    <dbReference type="NCBI Taxonomy" id="64571"/>
    <lineage>
        <taxon>Eukaryota</taxon>
        <taxon>Fungi</taxon>
        <taxon>Fungi incertae sedis</taxon>
        <taxon>Mucoromycota</taxon>
        <taxon>Mortierellomycotina</taxon>
        <taxon>Mortierellomycetes</taxon>
        <taxon>Mortierellales</taxon>
        <taxon>Mortierellaceae</taxon>
        <taxon>Lobosporangium</taxon>
    </lineage>
</organism>
<dbReference type="PANTHER" id="PTHR12299:SF17">
    <property type="entry name" value="AT19571P-RELATED"/>
    <property type="match status" value="1"/>
</dbReference>
<dbReference type="STRING" id="64571.A0A1Y2GEH5"/>
<feature type="region of interest" description="Disordered" evidence="1">
    <location>
        <begin position="1"/>
        <end position="163"/>
    </location>
</feature>
<evidence type="ECO:0000313" key="4">
    <source>
        <dbReference type="Proteomes" id="UP000193648"/>
    </source>
</evidence>
<dbReference type="AlphaFoldDB" id="A0A1Y2GEH5"/>
<dbReference type="OrthoDB" id="5390558at2759"/>
<dbReference type="PANTHER" id="PTHR12299">
    <property type="entry name" value="HYALURONIC ACID-BINDING PROTEIN 4"/>
    <property type="match status" value="1"/>
</dbReference>
<reference evidence="3 4" key="1">
    <citation type="submission" date="2016-07" db="EMBL/GenBank/DDBJ databases">
        <title>Pervasive Adenine N6-methylation of Active Genes in Fungi.</title>
        <authorList>
            <consortium name="DOE Joint Genome Institute"/>
            <person name="Mondo S.J."/>
            <person name="Dannebaum R.O."/>
            <person name="Kuo R.C."/>
            <person name="Labutti K."/>
            <person name="Haridas S."/>
            <person name="Kuo A."/>
            <person name="Salamov A."/>
            <person name="Ahrendt S.R."/>
            <person name="Lipzen A."/>
            <person name="Sullivan W."/>
            <person name="Andreopoulos W.B."/>
            <person name="Clum A."/>
            <person name="Lindquist E."/>
            <person name="Daum C."/>
            <person name="Ramamoorthy G.K."/>
            <person name="Gryganskyi A."/>
            <person name="Culley D."/>
            <person name="Magnuson J.K."/>
            <person name="James T.Y."/>
            <person name="O'Malley M.A."/>
            <person name="Stajich J.E."/>
            <person name="Spatafora J.W."/>
            <person name="Visel A."/>
            <person name="Grigoriev I.V."/>
        </authorList>
    </citation>
    <scope>NUCLEOTIDE SEQUENCE [LARGE SCALE GENOMIC DNA]</scope>
    <source>
        <strain evidence="3 4">NRRL 3116</strain>
    </source>
</reference>
<evidence type="ECO:0000259" key="2">
    <source>
        <dbReference type="SMART" id="SM01233"/>
    </source>
</evidence>
<feature type="compositionally biased region" description="Low complexity" evidence="1">
    <location>
        <begin position="31"/>
        <end position="41"/>
    </location>
</feature>
<sequence length="298" mass="31719">MASTNIFDVLNDDAQDQEIRVPAPKKETKPAAKTGAKPAAGNTSKSATTDNRGPRKDAPRPNNRPRDNDAPRGPRYDRAPRDGEATPRPPRGSRAPRGGRGGRHGGYDRHSGTGIVDSENKENNRLGDPTSSYLEAEQDAATVGTDEATTDAPEPAEPETTIKTLDDFLQEKAAKAAKIALPEARAANAGADESKWKDAKVLEIQEAEDFIKMGKESATKSRKGKKEGKVLITDIDFKFTEPAREPAPRSAFRGGRGGDRAPRGARGGNSSRPRGGAGSRGASVNVDDQEVFPSLGSQ</sequence>
<dbReference type="EMBL" id="MCFF01000037">
    <property type="protein sequence ID" value="ORZ08545.1"/>
    <property type="molecule type" value="Genomic_DNA"/>
</dbReference>
<comment type="caution">
    <text evidence="3">The sequence shown here is derived from an EMBL/GenBank/DDBJ whole genome shotgun (WGS) entry which is preliminary data.</text>
</comment>
<feature type="compositionally biased region" description="Polar residues" evidence="1">
    <location>
        <begin position="42"/>
        <end position="51"/>
    </location>
</feature>
<keyword evidence="4" id="KW-1185">Reference proteome</keyword>
<dbReference type="GeneID" id="33567051"/>
<feature type="compositionally biased region" description="Basic and acidic residues" evidence="1">
    <location>
        <begin position="237"/>
        <end position="247"/>
    </location>
</feature>